<name>A0A944H9R0_DENI1</name>
<keyword evidence="3 8" id="KW-0349">Heme</keyword>
<evidence type="ECO:0000313" key="13">
    <source>
        <dbReference type="Proteomes" id="UP000694660"/>
    </source>
</evidence>
<dbReference type="Gene3D" id="1.10.760.10">
    <property type="entry name" value="Cytochrome c-like domain"/>
    <property type="match status" value="2"/>
</dbReference>
<comment type="caution">
    <text evidence="12">The sequence shown here is derived from an EMBL/GenBank/DDBJ whole genome shotgun (WGS) entry which is preliminary data.</text>
</comment>
<evidence type="ECO:0000256" key="8">
    <source>
        <dbReference type="PIRSR" id="PIRSR000005-1"/>
    </source>
</evidence>
<evidence type="ECO:0000256" key="6">
    <source>
        <dbReference type="ARBA" id="ARBA00022982"/>
    </source>
</evidence>
<feature type="binding site" description="axial binding residue" evidence="9">
    <location>
        <position position="191"/>
    </location>
    <ligand>
        <name>heme c</name>
        <dbReference type="ChEBI" id="CHEBI:61717"/>
        <label>2</label>
    </ligand>
    <ligandPart>
        <name>Fe</name>
        <dbReference type="ChEBI" id="CHEBI:18248"/>
    </ligandPart>
</feature>
<dbReference type="Pfam" id="PF00034">
    <property type="entry name" value="Cytochrom_C"/>
    <property type="match status" value="2"/>
</dbReference>
<keyword evidence="4 9" id="KW-0479">Metal-binding</keyword>
<feature type="domain" description="Cytochrome c" evidence="11">
    <location>
        <begin position="134"/>
        <end position="214"/>
    </location>
</feature>
<keyword evidence="10" id="KW-0732">Signal</keyword>
<dbReference type="PANTHER" id="PTHR33751">
    <property type="entry name" value="CBB3-TYPE CYTOCHROME C OXIDASE SUBUNIT FIXP"/>
    <property type="match status" value="1"/>
</dbReference>
<dbReference type="GO" id="GO:0009055">
    <property type="term" value="F:electron transfer activity"/>
    <property type="evidence" value="ECO:0007669"/>
    <property type="project" value="InterPro"/>
</dbReference>
<feature type="binding site" description="covalent" evidence="8">
    <location>
        <position position="61"/>
    </location>
    <ligand>
        <name>heme c</name>
        <dbReference type="ChEBI" id="CHEBI:61717"/>
        <label>1</label>
    </ligand>
</feature>
<accession>A0A944H9R0</accession>
<keyword evidence="7 9" id="KW-0408">Iron</keyword>
<comment type="PTM">
    <text evidence="8">Binds 2 heme c groups covalently per subunit.</text>
</comment>
<dbReference type="GO" id="GO:0005506">
    <property type="term" value="F:iron ion binding"/>
    <property type="evidence" value="ECO:0007669"/>
    <property type="project" value="InterPro"/>
</dbReference>
<evidence type="ECO:0000256" key="1">
    <source>
        <dbReference type="ARBA" id="ARBA00004418"/>
    </source>
</evidence>
<evidence type="ECO:0000256" key="7">
    <source>
        <dbReference type="ARBA" id="ARBA00023004"/>
    </source>
</evidence>
<feature type="binding site" description="covalent" evidence="8">
    <location>
        <position position="147"/>
    </location>
    <ligand>
        <name>heme c</name>
        <dbReference type="ChEBI" id="CHEBI:61717"/>
        <label>2</label>
    </ligand>
</feature>
<keyword evidence="13" id="KW-1185">Reference proteome</keyword>
<protein>
    <submittedName>
        <fullName evidence="12">C-type cytochrome</fullName>
    </submittedName>
</protein>
<keyword evidence="6" id="KW-0249">Electron transport</keyword>
<proteinExistence type="predicted"/>
<feature type="binding site" description="axial binding residue" evidence="9">
    <location>
        <position position="62"/>
    </location>
    <ligand>
        <name>heme c</name>
        <dbReference type="ChEBI" id="CHEBI:61717"/>
        <label>1</label>
    </ligand>
    <ligandPart>
        <name>Fe</name>
        <dbReference type="ChEBI" id="CHEBI:18248"/>
    </ligandPart>
</feature>
<keyword evidence="5" id="KW-0574">Periplasm</keyword>
<dbReference type="Proteomes" id="UP000694660">
    <property type="component" value="Unassembled WGS sequence"/>
</dbReference>
<gene>
    <name evidence="12" type="ORF">I8J34_21165</name>
</gene>
<evidence type="ECO:0000256" key="9">
    <source>
        <dbReference type="PIRSR" id="PIRSR000005-2"/>
    </source>
</evidence>
<feature type="binding site" description="covalent" evidence="8">
    <location>
        <position position="150"/>
    </location>
    <ligand>
        <name>heme c</name>
        <dbReference type="ChEBI" id="CHEBI:61717"/>
        <label>2</label>
    </ligand>
</feature>
<dbReference type="GO" id="GO:0042597">
    <property type="term" value="C:periplasmic space"/>
    <property type="evidence" value="ECO:0007669"/>
    <property type="project" value="UniProtKB-SubCell"/>
</dbReference>
<evidence type="ECO:0000256" key="5">
    <source>
        <dbReference type="ARBA" id="ARBA00022764"/>
    </source>
</evidence>
<feature type="chain" id="PRO_5037612640" evidence="10">
    <location>
        <begin position="28"/>
        <end position="214"/>
    </location>
</feature>
<feature type="binding site" description="axial binding residue" evidence="9">
    <location>
        <position position="151"/>
    </location>
    <ligand>
        <name>heme c</name>
        <dbReference type="ChEBI" id="CHEBI:61717"/>
        <label>2</label>
    </ligand>
    <ligandPart>
        <name>Fe</name>
        <dbReference type="ChEBI" id="CHEBI:18248"/>
    </ligandPart>
</feature>
<evidence type="ECO:0000256" key="10">
    <source>
        <dbReference type="SAM" id="SignalP"/>
    </source>
</evidence>
<sequence>MDKIWRRRVAAVALCLGVGAAPVPALADEAADMLARIGEDAQARAKAIDNGRGIATFCANCHGADGVSTIPEVPNLAAQNPDYLLTQINAFTSGKRKNEFMEGLMRALAPADKAALVLFYASLSAPTPRTVAESEVAAAKEAFDKICARCHGGAAHGSTTTPRLAGQQTEYLRQSLRRYLTMSGERFYPPMTAAVTQLGEKNIDAVTVYLGSLK</sequence>
<feature type="domain" description="Cytochrome c" evidence="11">
    <location>
        <begin position="46"/>
        <end position="124"/>
    </location>
</feature>
<dbReference type="GO" id="GO:0020037">
    <property type="term" value="F:heme binding"/>
    <property type="evidence" value="ECO:0007669"/>
    <property type="project" value="InterPro"/>
</dbReference>
<dbReference type="SUPFAM" id="SSF46626">
    <property type="entry name" value="Cytochrome c"/>
    <property type="match status" value="2"/>
</dbReference>
<dbReference type="AlphaFoldDB" id="A0A944H9R0"/>
<dbReference type="PIRSF" id="PIRSF000005">
    <property type="entry name" value="Cytochrome_c4"/>
    <property type="match status" value="1"/>
</dbReference>
<evidence type="ECO:0000256" key="3">
    <source>
        <dbReference type="ARBA" id="ARBA00022617"/>
    </source>
</evidence>
<dbReference type="InterPro" id="IPR036909">
    <property type="entry name" value="Cyt_c-like_dom_sf"/>
</dbReference>
<evidence type="ECO:0000259" key="11">
    <source>
        <dbReference type="PROSITE" id="PS51007"/>
    </source>
</evidence>
<evidence type="ECO:0000256" key="4">
    <source>
        <dbReference type="ARBA" id="ARBA00022723"/>
    </source>
</evidence>
<dbReference type="EMBL" id="JAEKFT010000035">
    <property type="protein sequence ID" value="MBT0963698.1"/>
    <property type="molecule type" value="Genomic_DNA"/>
</dbReference>
<dbReference type="InterPro" id="IPR009056">
    <property type="entry name" value="Cyt_c-like_dom"/>
</dbReference>
<reference evidence="13" key="1">
    <citation type="journal article" date="2022" name="ISME J.">
        <title>Genetic and phylogenetic analysis of dissimilatory iodate-reducing bacteria identifies potential niches across the world's oceans.</title>
        <authorList>
            <person name="Reyes-Umana V."/>
            <person name="Henning Z."/>
            <person name="Lee K."/>
            <person name="Barnum T.P."/>
            <person name="Coates J.D."/>
        </authorList>
    </citation>
    <scope>NUCLEOTIDE SEQUENCE [LARGE SCALE GENOMIC DNA]</scope>
    <source>
        <strain evidence="13">IR12</strain>
    </source>
</reference>
<feature type="signal peptide" evidence="10">
    <location>
        <begin position="1"/>
        <end position="27"/>
    </location>
</feature>
<dbReference type="PROSITE" id="PS51007">
    <property type="entry name" value="CYTC"/>
    <property type="match status" value="2"/>
</dbReference>
<evidence type="ECO:0000313" key="12">
    <source>
        <dbReference type="EMBL" id="MBT0963698.1"/>
    </source>
</evidence>
<dbReference type="InterPro" id="IPR024167">
    <property type="entry name" value="Cytochrome_c4-like"/>
</dbReference>
<organism evidence="12 13">
    <name type="scientific">Denitromonas iodatirespirans</name>
    <dbReference type="NCBI Taxonomy" id="2795389"/>
    <lineage>
        <taxon>Bacteria</taxon>
        <taxon>Pseudomonadati</taxon>
        <taxon>Pseudomonadota</taxon>
        <taxon>Betaproteobacteria</taxon>
        <taxon>Rhodocyclales</taxon>
        <taxon>Zoogloeaceae</taxon>
        <taxon>Denitromonas</taxon>
    </lineage>
</organism>
<feature type="binding site" description="covalent" evidence="8">
    <location>
        <position position="58"/>
    </location>
    <ligand>
        <name>heme c</name>
        <dbReference type="ChEBI" id="CHEBI:61717"/>
        <label>1</label>
    </ligand>
</feature>
<dbReference type="PANTHER" id="PTHR33751:SF9">
    <property type="entry name" value="CYTOCHROME C4"/>
    <property type="match status" value="1"/>
</dbReference>
<evidence type="ECO:0000256" key="2">
    <source>
        <dbReference type="ARBA" id="ARBA00022448"/>
    </source>
</evidence>
<dbReference type="RefSeq" id="WP_214363630.1">
    <property type="nucleotide sequence ID" value="NZ_JAEKFT010000035.1"/>
</dbReference>
<keyword evidence="2" id="KW-0813">Transport</keyword>
<feature type="binding site" description="axial binding residue" evidence="9">
    <location>
        <position position="101"/>
    </location>
    <ligand>
        <name>heme c</name>
        <dbReference type="ChEBI" id="CHEBI:61717"/>
        <label>1</label>
    </ligand>
    <ligandPart>
        <name>Fe</name>
        <dbReference type="ChEBI" id="CHEBI:18248"/>
    </ligandPart>
</feature>
<dbReference type="InterPro" id="IPR050597">
    <property type="entry name" value="Cytochrome_c_Oxidase_Subunit"/>
</dbReference>
<comment type="subcellular location">
    <subcellularLocation>
        <location evidence="1">Periplasm</location>
    </subcellularLocation>
</comment>